<protein>
    <submittedName>
        <fullName evidence="2">Uncharacterized protein</fullName>
    </submittedName>
</protein>
<dbReference type="EMBL" id="AZGZ01000055">
    <property type="protein sequence ID" value="KZZ86624.1"/>
    <property type="molecule type" value="Genomic_DNA"/>
</dbReference>
<comment type="caution">
    <text evidence="2">The sequence shown here is derived from an EMBL/GenBank/DDBJ whole genome shotgun (WGS) entry which is preliminary data.</text>
</comment>
<feature type="region of interest" description="Disordered" evidence="1">
    <location>
        <begin position="26"/>
        <end position="50"/>
    </location>
</feature>
<evidence type="ECO:0000313" key="3">
    <source>
        <dbReference type="Proteomes" id="UP000242877"/>
    </source>
</evidence>
<dbReference type="Proteomes" id="UP000242877">
    <property type="component" value="Unassembled WGS sequence"/>
</dbReference>
<dbReference type="AlphaFoldDB" id="A0A167UUG7"/>
<keyword evidence="3" id="KW-1185">Reference proteome</keyword>
<evidence type="ECO:0000256" key="1">
    <source>
        <dbReference type="SAM" id="MobiDB-lite"/>
    </source>
</evidence>
<organism evidence="2 3">
    <name type="scientific">Ascosphaera apis ARSEF 7405</name>
    <dbReference type="NCBI Taxonomy" id="392613"/>
    <lineage>
        <taxon>Eukaryota</taxon>
        <taxon>Fungi</taxon>
        <taxon>Dikarya</taxon>
        <taxon>Ascomycota</taxon>
        <taxon>Pezizomycotina</taxon>
        <taxon>Eurotiomycetes</taxon>
        <taxon>Eurotiomycetidae</taxon>
        <taxon>Onygenales</taxon>
        <taxon>Ascosphaeraceae</taxon>
        <taxon>Ascosphaera</taxon>
    </lineage>
</organism>
<dbReference type="VEuPathDB" id="FungiDB:AAP_06387"/>
<reference evidence="2 3" key="1">
    <citation type="journal article" date="2016" name="Genome Biol. Evol.">
        <title>Divergent and convergent evolution of fungal pathogenicity.</title>
        <authorList>
            <person name="Shang Y."/>
            <person name="Xiao G."/>
            <person name="Zheng P."/>
            <person name="Cen K."/>
            <person name="Zhan S."/>
            <person name="Wang C."/>
        </authorList>
    </citation>
    <scope>NUCLEOTIDE SEQUENCE [LARGE SCALE GENOMIC DNA]</scope>
    <source>
        <strain evidence="2 3">ARSEF 7405</strain>
    </source>
</reference>
<proteinExistence type="predicted"/>
<sequence length="96" mass="10777">MIKLHLRPRTELNNCLEPMGATIPNNLETFSSPSLDRRYDPTRSSNSTPREDALIVKLPAMNRHQYACTLDGLPPVLCDESPPVCLHPRRIATSKP</sequence>
<name>A0A167UUG7_9EURO</name>
<accession>A0A167UUG7</accession>
<gene>
    <name evidence="2" type="ORF">AAP_06387</name>
</gene>
<evidence type="ECO:0000313" key="2">
    <source>
        <dbReference type="EMBL" id="KZZ86624.1"/>
    </source>
</evidence>